<organism evidence="1 2">
    <name type="scientific">Rheinheimera mesophila</name>
    <dbReference type="NCBI Taxonomy" id="1547515"/>
    <lineage>
        <taxon>Bacteria</taxon>
        <taxon>Pseudomonadati</taxon>
        <taxon>Pseudomonadota</taxon>
        <taxon>Gammaproteobacteria</taxon>
        <taxon>Chromatiales</taxon>
        <taxon>Chromatiaceae</taxon>
        <taxon>Rheinheimera</taxon>
    </lineage>
</organism>
<keyword evidence="2" id="KW-1185">Reference proteome</keyword>
<dbReference type="RefSeq" id="WP_046518959.1">
    <property type="nucleotide sequence ID" value="NZ_LAVS01000006.1"/>
</dbReference>
<dbReference type="Proteomes" id="UP000276260">
    <property type="component" value="Unassembled WGS sequence"/>
</dbReference>
<comment type="caution">
    <text evidence="1">The sequence shown here is derived from an EMBL/GenBank/DDBJ whole genome shotgun (WGS) entry which is preliminary data.</text>
</comment>
<evidence type="ECO:0000313" key="2">
    <source>
        <dbReference type="Proteomes" id="UP000276260"/>
    </source>
</evidence>
<reference evidence="1 2" key="1">
    <citation type="submission" date="2018-11" db="EMBL/GenBank/DDBJ databases">
        <title>Draft genome analysis of Rheinheimera mesophila isolated from an industrial waste site.</title>
        <authorList>
            <person name="Yu Q."/>
            <person name="Qi Y."/>
            <person name="Zhang H."/>
            <person name="Lu Y."/>
            <person name="Pu J."/>
        </authorList>
    </citation>
    <scope>NUCLEOTIDE SEQUENCE [LARGE SCALE GENOMIC DNA]</scope>
    <source>
        <strain evidence="1 2">IITR13</strain>
    </source>
</reference>
<sequence>MTMLYHYCSMASLLKIIESASIHCSNVSLANDPNEIILAKRDVFPDFFQKLAGIPYHGIDNTHEFFVLSLSRKPDALSQWRGYGDMGKGVMLELDLDVLKACNYASSQCDSNVHILNDSVFGTPVFEAVDVIYNEQVFKARLEEALKHHDDGKLLKSIKEMDVTDINFIKFVNRLNGLSACYKSAFYKEEDEVRCVIFSDTSEAGYRPNKLRGERWGEVIEQQVLFLESQGKLSPRFPLRLKFKNLMALHGVMLGPANPNSVDMLQAVLQKNGFADTKIDKSVGYFRAPN</sequence>
<dbReference type="Pfam" id="PF11185">
    <property type="entry name" value="DUF2971"/>
    <property type="match status" value="1"/>
</dbReference>
<protein>
    <submittedName>
        <fullName evidence="1">DUF2971 domain-containing protein</fullName>
    </submittedName>
</protein>
<name>A0A3P3QC13_9GAMM</name>
<dbReference type="OrthoDB" id="5659818at2"/>
<dbReference type="EMBL" id="RRCF01000006">
    <property type="protein sequence ID" value="RRJ18776.1"/>
    <property type="molecule type" value="Genomic_DNA"/>
</dbReference>
<proteinExistence type="predicted"/>
<evidence type="ECO:0000313" key="1">
    <source>
        <dbReference type="EMBL" id="RRJ18776.1"/>
    </source>
</evidence>
<dbReference type="InterPro" id="IPR021352">
    <property type="entry name" value="DUF2971"/>
</dbReference>
<dbReference type="AlphaFoldDB" id="A0A3P3QC13"/>
<gene>
    <name evidence="1" type="ORF">EIK76_16275</name>
</gene>
<accession>A0A3P3QC13</accession>